<gene>
    <name evidence="2" type="ORF">PQR00_03045</name>
</gene>
<reference evidence="2 3" key="1">
    <citation type="journal article" date="2024" name="Chem. Sci.">
        <title>Discovery of megapolipeptins by genome mining of a Burkholderiales bacteria collection.</title>
        <authorList>
            <person name="Paulo B.S."/>
            <person name="Recchia M.J.J."/>
            <person name="Lee S."/>
            <person name="Fergusson C.H."/>
            <person name="Romanowski S.B."/>
            <person name="Hernandez A."/>
            <person name="Krull N."/>
            <person name="Liu D.Y."/>
            <person name="Cavanagh H."/>
            <person name="Bos A."/>
            <person name="Gray C.A."/>
            <person name="Murphy B.T."/>
            <person name="Linington R.G."/>
            <person name="Eustaquio A.S."/>
        </authorList>
    </citation>
    <scope>NUCLEOTIDE SEQUENCE [LARGE SCALE GENOMIC DNA]</scope>
    <source>
        <strain evidence="2 3">RL17-379-BIB-C</strain>
    </source>
</reference>
<protein>
    <recommendedName>
        <fullName evidence="4">DUF4354 domain-containing protein</fullName>
    </recommendedName>
</protein>
<evidence type="ECO:0000313" key="3">
    <source>
        <dbReference type="Proteomes" id="UP001629288"/>
    </source>
</evidence>
<feature type="chain" id="PRO_5046874975" description="DUF4354 domain-containing protein" evidence="1">
    <location>
        <begin position="24"/>
        <end position="153"/>
    </location>
</feature>
<evidence type="ECO:0000313" key="2">
    <source>
        <dbReference type="EMBL" id="MFM0442551.1"/>
    </source>
</evidence>
<feature type="signal peptide" evidence="1">
    <location>
        <begin position="1"/>
        <end position="23"/>
    </location>
</feature>
<comment type="caution">
    <text evidence="2">The sequence shown here is derived from an EMBL/GenBank/DDBJ whole genome shotgun (WGS) entry which is preliminary data.</text>
</comment>
<dbReference type="RefSeq" id="WP_408127451.1">
    <property type="nucleotide sequence ID" value="NZ_JAQQDH010000001.1"/>
</dbReference>
<proteinExistence type="predicted"/>
<sequence length="153" mass="16630">MKNVFLRIVAPIFSLFLLTSACGAVGHSTTLKSRDVPYLATIALQDAGHDTDGKRVIAYRISLASDKCRSVISGKAKFFSKTDNMQDDSAFLPNGNVVKTNIFKSSGKNGEVTITMDTESRQPQYAGVLINDGADVAGGCFKTDEVSYDFFNW</sequence>
<keyword evidence="1" id="KW-0732">Signal</keyword>
<evidence type="ECO:0008006" key="4">
    <source>
        <dbReference type="Google" id="ProtNLM"/>
    </source>
</evidence>
<dbReference type="EMBL" id="JAQQDH010000001">
    <property type="protein sequence ID" value="MFM0442551.1"/>
    <property type="molecule type" value="Genomic_DNA"/>
</dbReference>
<evidence type="ECO:0000256" key="1">
    <source>
        <dbReference type="SAM" id="SignalP"/>
    </source>
</evidence>
<organism evidence="2 3">
    <name type="scientific">Paraburkholderia strydomiana</name>
    <dbReference type="NCBI Taxonomy" id="1245417"/>
    <lineage>
        <taxon>Bacteria</taxon>
        <taxon>Pseudomonadati</taxon>
        <taxon>Pseudomonadota</taxon>
        <taxon>Betaproteobacteria</taxon>
        <taxon>Burkholderiales</taxon>
        <taxon>Burkholderiaceae</taxon>
        <taxon>Paraburkholderia</taxon>
    </lineage>
</organism>
<keyword evidence="3" id="KW-1185">Reference proteome</keyword>
<name>A0ABW9BTH8_9BURK</name>
<dbReference type="Proteomes" id="UP001629288">
    <property type="component" value="Unassembled WGS sequence"/>
</dbReference>
<accession>A0ABW9BTH8</accession>
<dbReference type="PROSITE" id="PS51257">
    <property type="entry name" value="PROKAR_LIPOPROTEIN"/>
    <property type="match status" value="1"/>
</dbReference>